<comment type="similarity">
    <text evidence="4 5">Belongs to the small heat shock protein (HSP20) family.</text>
</comment>
<dbReference type="RefSeq" id="XP_035884473.1">
    <property type="nucleotide sequence ID" value="XM_036028580.1"/>
</dbReference>
<protein>
    <submittedName>
        <fullName evidence="9">Heat shock protein beta-2 isoform X2</fullName>
    </submittedName>
</protein>
<dbReference type="Proteomes" id="UP000504628">
    <property type="component" value="Chromosome 6"/>
</dbReference>
<keyword evidence="8" id="KW-1185">Reference proteome</keyword>
<dbReference type="GO" id="GO:0043066">
    <property type="term" value="P:negative regulation of apoptotic process"/>
    <property type="evidence" value="ECO:0007669"/>
    <property type="project" value="TreeGrafter"/>
</dbReference>
<dbReference type="GO" id="GO:0042026">
    <property type="term" value="P:protein refolding"/>
    <property type="evidence" value="ECO:0007669"/>
    <property type="project" value="TreeGrafter"/>
</dbReference>
<dbReference type="Gene3D" id="2.60.40.790">
    <property type="match status" value="1"/>
</dbReference>
<dbReference type="GO" id="GO:0005634">
    <property type="term" value="C:nucleus"/>
    <property type="evidence" value="ECO:0007669"/>
    <property type="project" value="UniProtKB-SubCell"/>
</dbReference>
<name>A0A7E6DZ27_9CHIR</name>
<gene>
    <name evidence="9" type="primary">HSPB2</name>
</gene>
<dbReference type="AlphaFoldDB" id="A0A7E6DZ27"/>
<evidence type="ECO:0000313" key="9">
    <source>
        <dbReference type="RefSeq" id="XP_035884473.1"/>
    </source>
</evidence>
<dbReference type="PANTHER" id="PTHR45640">
    <property type="entry name" value="HEAT SHOCK PROTEIN HSP-12.2-RELATED"/>
    <property type="match status" value="1"/>
</dbReference>
<evidence type="ECO:0000256" key="2">
    <source>
        <dbReference type="ARBA" id="ARBA00004496"/>
    </source>
</evidence>
<evidence type="ECO:0000256" key="6">
    <source>
        <dbReference type="SAM" id="MobiDB-lite"/>
    </source>
</evidence>
<keyword evidence="3" id="KW-0963">Cytoplasm</keyword>
<organism evidence="8 9">
    <name type="scientific">Phyllostomus discolor</name>
    <name type="common">pale spear-nosed bat</name>
    <dbReference type="NCBI Taxonomy" id="89673"/>
    <lineage>
        <taxon>Eukaryota</taxon>
        <taxon>Metazoa</taxon>
        <taxon>Chordata</taxon>
        <taxon>Craniata</taxon>
        <taxon>Vertebrata</taxon>
        <taxon>Euteleostomi</taxon>
        <taxon>Mammalia</taxon>
        <taxon>Eutheria</taxon>
        <taxon>Laurasiatheria</taxon>
        <taxon>Chiroptera</taxon>
        <taxon>Yangochiroptera</taxon>
        <taxon>Phyllostomidae</taxon>
        <taxon>Phyllostominae</taxon>
        <taxon>Phyllostomus</taxon>
    </lineage>
</organism>
<accession>A0A7E6DZ27</accession>
<dbReference type="InterPro" id="IPR002068">
    <property type="entry name" value="A-crystallin/Hsp20_dom"/>
</dbReference>
<dbReference type="Pfam" id="PF00011">
    <property type="entry name" value="HSP20"/>
    <property type="match status" value="1"/>
</dbReference>
<dbReference type="GO" id="GO:0051082">
    <property type="term" value="F:unfolded protein binding"/>
    <property type="evidence" value="ECO:0007669"/>
    <property type="project" value="TreeGrafter"/>
</dbReference>
<evidence type="ECO:0000256" key="5">
    <source>
        <dbReference type="RuleBase" id="RU003616"/>
    </source>
</evidence>
<feature type="domain" description="SHSP" evidence="7">
    <location>
        <begin position="128"/>
        <end position="237"/>
    </location>
</feature>
<evidence type="ECO:0000256" key="3">
    <source>
        <dbReference type="ARBA" id="ARBA00022490"/>
    </source>
</evidence>
<dbReference type="PANTHER" id="PTHR45640:SF27">
    <property type="entry name" value="HEAT SHOCK PROTEIN BETA-2"/>
    <property type="match status" value="1"/>
</dbReference>
<dbReference type="CTD" id="3316"/>
<dbReference type="GO" id="GO:0005737">
    <property type="term" value="C:cytoplasm"/>
    <property type="evidence" value="ECO:0007669"/>
    <property type="project" value="UniProtKB-SubCell"/>
</dbReference>
<proteinExistence type="inferred from homology"/>
<comment type="subcellular location">
    <subcellularLocation>
        <location evidence="2">Cytoplasm</location>
    </subcellularLocation>
    <subcellularLocation>
        <location evidence="1">Nucleus</location>
    </subcellularLocation>
</comment>
<dbReference type="SUPFAM" id="SSF49764">
    <property type="entry name" value="HSP20-like chaperones"/>
    <property type="match status" value="1"/>
</dbReference>
<evidence type="ECO:0000256" key="4">
    <source>
        <dbReference type="PROSITE-ProRule" id="PRU00285"/>
    </source>
</evidence>
<reference evidence="9" key="1">
    <citation type="submission" date="2025-08" db="UniProtKB">
        <authorList>
            <consortium name="RefSeq"/>
        </authorList>
    </citation>
    <scope>IDENTIFICATION</scope>
    <source>
        <tissue evidence="9">Muscle</tissue>
    </source>
</reference>
<evidence type="ECO:0000313" key="8">
    <source>
        <dbReference type="Proteomes" id="UP000504628"/>
    </source>
</evidence>
<dbReference type="PROSITE" id="PS01031">
    <property type="entry name" value="SHSP"/>
    <property type="match status" value="1"/>
</dbReference>
<dbReference type="InterPro" id="IPR008978">
    <property type="entry name" value="HSP20-like_chaperone"/>
</dbReference>
<dbReference type="InterPro" id="IPR001436">
    <property type="entry name" value="Alpha-crystallin/sHSP_animal"/>
</dbReference>
<evidence type="ECO:0000259" key="7">
    <source>
        <dbReference type="PROSITE" id="PS01031"/>
    </source>
</evidence>
<feature type="region of interest" description="Disordered" evidence="6">
    <location>
        <begin position="63"/>
        <end position="83"/>
    </location>
</feature>
<sequence length="256" mass="28269">MDPKTGCLRLRRKKWCGKCANCKGLSQGSPGPLTSLRSQLTLQPGPPAVLAGPLRQLKGVLGKGRGSRQRWPNTGAWPQGPHCPPLPQPRHYFGWCRPRPHLRLSPGSAGSWRGRTAPRTRAAYSSEAMSGRSVPHAHPATAEYEFANPSRLGEQRFGEDEVTVRTVDNLLEVSARHPQRLDRHGFVSREFCRTYVLPADVDPWRVRAALSHDGILNLEAPRGGRHLDTEVNEVYISLLPAPPDPEEEEEAAGVEP</sequence>
<dbReference type="GeneID" id="114499305"/>
<dbReference type="GO" id="GO:0009408">
    <property type="term" value="P:response to heat"/>
    <property type="evidence" value="ECO:0007669"/>
    <property type="project" value="TreeGrafter"/>
</dbReference>
<keyword evidence="9" id="KW-0346">Stress response</keyword>
<evidence type="ECO:0000256" key="1">
    <source>
        <dbReference type="ARBA" id="ARBA00004123"/>
    </source>
</evidence>